<gene>
    <name evidence="1" type="ORF">NEISUBOT_03790</name>
</gene>
<sequence length="65" mass="7398">MRQNQTFRRPAILTDYRVYKIIARLFLTEKVTCTAKADLLGGDVYITARIPPCPRQTSDTTTPPL</sequence>
<dbReference type="AlphaFoldDB" id="A0A9W5ISR7"/>
<proteinExistence type="predicted"/>
<name>A0A9W5ISR7_NEISU</name>
<dbReference type="EMBL" id="ACEO02000002">
    <property type="protein sequence ID" value="EFC52953.1"/>
    <property type="molecule type" value="Genomic_DNA"/>
</dbReference>
<reference evidence="1 2" key="1">
    <citation type="submission" date="2010-01" db="EMBL/GenBank/DDBJ databases">
        <authorList>
            <person name="Weinstock G."/>
            <person name="Sodergren E."/>
            <person name="Clifton S."/>
            <person name="Fulton L."/>
            <person name="Fulton B."/>
            <person name="Courtney L."/>
            <person name="Fronick C."/>
            <person name="Harrison M."/>
            <person name="Strong C."/>
            <person name="Farmer C."/>
            <person name="Delahaunty K."/>
            <person name="Markovic C."/>
            <person name="Hall O."/>
            <person name="Minx P."/>
            <person name="Tomlinson C."/>
            <person name="Mitreva M."/>
            <person name="Nelson J."/>
            <person name="Hou S."/>
            <person name="Wollam A."/>
            <person name="Pepin K.H."/>
            <person name="Johnson M."/>
            <person name="Bhonagiri V."/>
            <person name="Nash W.E."/>
            <person name="Warren W."/>
            <person name="Chinwalla A."/>
            <person name="Mardis E.R."/>
            <person name="Wilson R.K."/>
        </authorList>
    </citation>
    <scope>NUCLEOTIDE SEQUENCE [LARGE SCALE GENOMIC DNA]</scope>
    <source>
        <strain evidence="1 2">NJ9703</strain>
    </source>
</reference>
<accession>A0A9W5ISR7</accession>
<dbReference type="Proteomes" id="UP000004621">
    <property type="component" value="Unassembled WGS sequence"/>
</dbReference>
<protein>
    <submittedName>
        <fullName evidence="1">Uncharacterized protein</fullName>
    </submittedName>
</protein>
<comment type="caution">
    <text evidence="1">The sequence shown here is derived from an EMBL/GenBank/DDBJ whole genome shotgun (WGS) entry which is preliminary data.</text>
</comment>
<evidence type="ECO:0000313" key="2">
    <source>
        <dbReference type="Proteomes" id="UP000004621"/>
    </source>
</evidence>
<organism evidence="1 2">
    <name type="scientific">Neisseria subflava NJ9703</name>
    <dbReference type="NCBI Taxonomy" id="546268"/>
    <lineage>
        <taxon>Bacteria</taxon>
        <taxon>Pseudomonadati</taxon>
        <taxon>Pseudomonadota</taxon>
        <taxon>Betaproteobacteria</taxon>
        <taxon>Neisseriales</taxon>
        <taxon>Neisseriaceae</taxon>
        <taxon>Neisseria</taxon>
    </lineage>
</organism>
<evidence type="ECO:0000313" key="1">
    <source>
        <dbReference type="EMBL" id="EFC52953.1"/>
    </source>
</evidence>